<feature type="region of interest" description="Disordered" evidence="1">
    <location>
        <begin position="151"/>
        <end position="197"/>
    </location>
</feature>
<protein>
    <submittedName>
        <fullName evidence="2">Uncharacterized protein</fullName>
    </submittedName>
</protein>
<dbReference type="EMBL" id="CP111019">
    <property type="protein sequence ID" value="WAR13236.1"/>
    <property type="molecule type" value="Genomic_DNA"/>
</dbReference>
<feature type="compositionally biased region" description="Low complexity" evidence="1">
    <location>
        <begin position="164"/>
        <end position="176"/>
    </location>
</feature>
<dbReference type="Proteomes" id="UP001164746">
    <property type="component" value="Chromosome 8"/>
</dbReference>
<feature type="compositionally biased region" description="Basic and acidic residues" evidence="1">
    <location>
        <begin position="529"/>
        <end position="543"/>
    </location>
</feature>
<evidence type="ECO:0000256" key="1">
    <source>
        <dbReference type="SAM" id="MobiDB-lite"/>
    </source>
</evidence>
<evidence type="ECO:0000313" key="2">
    <source>
        <dbReference type="EMBL" id="WAR13236.1"/>
    </source>
</evidence>
<accession>A0ABY7EX01</accession>
<reference evidence="2" key="1">
    <citation type="submission" date="2022-11" db="EMBL/GenBank/DDBJ databases">
        <title>Centuries of genome instability and evolution in soft-shell clam transmissible cancer (bioRxiv).</title>
        <authorList>
            <person name="Hart S.F.M."/>
            <person name="Yonemitsu M.A."/>
            <person name="Giersch R.M."/>
            <person name="Beal B.F."/>
            <person name="Arriagada G."/>
            <person name="Davis B.W."/>
            <person name="Ostrander E.A."/>
            <person name="Goff S.P."/>
            <person name="Metzger M.J."/>
        </authorList>
    </citation>
    <scope>NUCLEOTIDE SEQUENCE</scope>
    <source>
        <strain evidence="2">MELC-2E11</strain>
        <tissue evidence="2">Siphon/mantle</tissue>
    </source>
</reference>
<proteinExistence type="predicted"/>
<name>A0ABY7EX01_MYAAR</name>
<gene>
    <name evidence="2" type="ORF">MAR_027416</name>
</gene>
<feature type="compositionally biased region" description="Basic and acidic residues" evidence="1">
    <location>
        <begin position="177"/>
        <end position="197"/>
    </location>
</feature>
<evidence type="ECO:0000313" key="3">
    <source>
        <dbReference type="Proteomes" id="UP001164746"/>
    </source>
</evidence>
<keyword evidence="3" id="KW-1185">Reference proteome</keyword>
<organism evidence="2 3">
    <name type="scientific">Mya arenaria</name>
    <name type="common">Soft-shell clam</name>
    <dbReference type="NCBI Taxonomy" id="6604"/>
    <lineage>
        <taxon>Eukaryota</taxon>
        <taxon>Metazoa</taxon>
        <taxon>Spiralia</taxon>
        <taxon>Lophotrochozoa</taxon>
        <taxon>Mollusca</taxon>
        <taxon>Bivalvia</taxon>
        <taxon>Autobranchia</taxon>
        <taxon>Heteroconchia</taxon>
        <taxon>Euheterodonta</taxon>
        <taxon>Imparidentia</taxon>
        <taxon>Neoheterodontei</taxon>
        <taxon>Myida</taxon>
        <taxon>Myoidea</taxon>
        <taxon>Myidae</taxon>
        <taxon>Mya</taxon>
    </lineage>
</organism>
<sequence length="558" mass="62800">MFLFTVSTLPLRQASTLGHKNAAKKVYRLFVQRAHGKCPVTFHQRFASNAPNLKSHPSPDSSVAKLAAEEIPVSSDIGKKHIVPMYARDQAGQITDAEMKPSQDVMIPTVFHIAMSISRHVTDTRRAIATMHVIQAAATRDIMTVRTEEITPTLADSDNDDQGSTRSTSSASSSHDVSIDWSHDQSPDGHLGDTDETSYTRDMDFRAVEEYRALVTLYRELPRDMCVQQILREYSASESDLERLRRQYFDHLKRTALDFPYGQDAELKRRMVTRNGEPVSARLAQDVYHIIDVTEGRDPSVLKDMISRAKTRKASVARKLYTGLTNQPEEKCNCEKENHGNFDDGVPELPTEATEDVTTDVDMEPMSLWQHNDDVMEKESGNPIPVITCVKDIEWDGFQIVRKKHHTERFCVFGLNSNVNTELLATVVSKKGLDVKSIQVFPLRKNPSKVFLKLCLSADDNSKRVLSDGFWPSYVTCKPWRARVPSFGKRLPSSGHGNFTSGIRQGDVQAQWLGQDVPPRFRAGGAAKTADRDDGWSGGRKERSRDNRFNVLRSYAVD</sequence>
<feature type="region of interest" description="Disordered" evidence="1">
    <location>
        <begin position="520"/>
        <end position="543"/>
    </location>
</feature>